<dbReference type="Proteomes" id="UP000054653">
    <property type="component" value="Unassembled WGS sequence"/>
</dbReference>
<dbReference type="EMBL" id="JYDI01000143">
    <property type="protein sequence ID" value="KRY50698.1"/>
    <property type="molecule type" value="Genomic_DNA"/>
</dbReference>
<dbReference type="AlphaFoldDB" id="A0A0V1CN40"/>
<name>A0A0V1CN40_TRIBR</name>
<evidence type="ECO:0000313" key="1">
    <source>
        <dbReference type="EMBL" id="KRY50698.1"/>
    </source>
</evidence>
<gene>
    <name evidence="1" type="ORF">T03_5905</name>
</gene>
<keyword evidence="2" id="KW-1185">Reference proteome</keyword>
<proteinExistence type="predicted"/>
<evidence type="ECO:0000313" key="2">
    <source>
        <dbReference type="Proteomes" id="UP000054653"/>
    </source>
</evidence>
<organism evidence="1 2">
    <name type="scientific">Trichinella britovi</name>
    <name type="common">Parasitic roundworm</name>
    <dbReference type="NCBI Taxonomy" id="45882"/>
    <lineage>
        <taxon>Eukaryota</taxon>
        <taxon>Metazoa</taxon>
        <taxon>Ecdysozoa</taxon>
        <taxon>Nematoda</taxon>
        <taxon>Enoplea</taxon>
        <taxon>Dorylaimia</taxon>
        <taxon>Trichinellida</taxon>
        <taxon>Trichinellidae</taxon>
        <taxon>Trichinella</taxon>
    </lineage>
</organism>
<comment type="caution">
    <text evidence="1">The sequence shown here is derived from an EMBL/GenBank/DDBJ whole genome shotgun (WGS) entry which is preliminary data.</text>
</comment>
<protein>
    <submittedName>
        <fullName evidence="1">Uncharacterized protein</fullName>
    </submittedName>
</protein>
<sequence length="145" mass="16874">MYGCIGLGSINKNKSMHMIDVRETADSQWQLTAERMPMFLCGNMIFDAKYLCEEKLMEWLQIDVPKWEHCHLASSICTAQDSFLGWSTSVPLFTYWSLTTLFYWTIKSLSYWFSFYWAVKLIINTKIILSQMVVETSILSYSTSG</sequence>
<reference evidence="1 2" key="1">
    <citation type="submission" date="2015-01" db="EMBL/GenBank/DDBJ databases">
        <title>Evolution of Trichinella species and genotypes.</title>
        <authorList>
            <person name="Korhonen P.K."/>
            <person name="Edoardo P."/>
            <person name="Giuseppe L.R."/>
            <person name="Gasser R.B."/>
        </authorList>
    </citation>
    <scope>NUCLEOTIDE SEQUENCE [LARGE SCALE GENOMIC DNA]</scope>
    <source>
        <strain evidence="1">ISS120</strain>
    </source>
</reference>
<accession>A0A0V1CN40</accession>